<reference evidence="2 3" key="1">
    <citation type="submission" date="2019-05" db="EMBL/GenBank/DDBJ databases">
        <title>Genomes sequences of two Nocardia cyriacigeorgica environmental isolates, type strains Nocardia asteroides ATCC 19247 and Nocardia cyriacigeorgica DSM 44484.</title>
        <authorList>
            <person name="Vautrin F."/>
            <person name="Bergeron E."/>
            <person name="Dubost A."/>
            <person name="Abrouk D."/>
            <person name="Rodriguez Nava V."/>
            <person name="Pujic P."/>
        </authorList>
    </citation>
    <scope>NUCLEOTIDE SEQUENCE [LARGE SCALE GENOMIC DNA]</scope>
    <source>
        <strain evidence="2 3">EML 1456</strain>
    </source>
</reference>
<dbReference type="EMBL" id="VBUU01000005">
    <property type="protein sequence ID" value="TLG14403.1"/>
    <property type="molecule type" value="Genomic_DNA"/>
</dbReference>
<evidence type="ECO:0000256" key="1">
    <source>
        <dbReference type="SAM" id="MobiDB-lite"/>
    </source>
</evidence>
<feature type="compositionally biased region" description="Gly residues" evidence="1">
    <location>
        <begin position="335"/>
        <end position="405"/>
    </location>
</feature>
<comment type="caution">
    <text evidence="2">The sequence shown here is derived from an EMBL/GenBank/DDBJ whole genome shotgun (WGS) entry which is preliminary data.</text>
</comment>
<gene>
    <name evidence="2" type="ORF">FEK35_08395</name>
</gene>
<protein>
    <recommendedName>
        <fullName evidence="4">PPE domain-containing protein</fullName>
    </recommendedName>
</protein>
<feature type="region of interest" description="Disordered" evidence="1">
    <location>
        <begin position="232"/>
        <end position="481"/>
    </location>
</feature>
<feature type="compositionally biased region" description="Basic and acidic residues" evidence="1">
    <location>
        <begin position="437"/>
        <end position="447"/>
    </location>
</feature>
<dbReference type="OrthoDB" id="4521722at2"/>
<feature type="compositionally biased region" description="Low complexity" evidence="1">
    <location>
        <begin position="313"/>
        <end position="334"/>
    </location>
</feature>
<evidence type="ECO:0008006" key="4">
    <source>
        <dbReference type="Google" id="ProtNLM"/>
    </source>
</evidence>
<dbReference type="RefSeq" id="WP_138455706.1">
    <property type="nucleotide sequence ID" value="NZ_VBUU01000005.1"/>
</dbReference>
<feature type="region of interest" description="Disordered" evidence="1">
    <location>
        <begin position="184"/>
        <end position="207"/>
    </location>
</feature>
<feature type="compositionally biased region" description="Pro residues" evidence="1">
    <location>
        <begin position="250"/>
        <end position="265"/>
    </location>
</feature>
<evidence type="ECO:0000313" key="3">
    <source>
        <dbReference type="Proteomes" id="UP000308349"/>
    </source>
</evidence>
<accession>A0A5R8PH16</accession>
<proteinExistence type="predicted"/>
<feature type="compositionally biased region" description="Polar residues" evidence="1">
    <location>
        <begin position="303"/>
        <end position="312"/>
    </location>
</feature>
<organism evidence="2 3">
    <name type="scientific">Nocardia cyriacigeorgica</name>
    <dbReference type="NCBI Taxonomy" id="135487"/>
    <lineage>
        <taxon>Bacteria</taxon>
        <taxon>Bacillati</taxon>
        <taxon>Actinomycetota</taxon>
        <taxon>Actinomycetes</taxon>
        <taxon>Mycobacteriales</taxon>
        <taxon>Nocardiaceae</taxon>
        <taxon>Nocardia</taxon>
    </lineage>
</organism>
<feature type="compositionally biased region" description="Low complexity" evidence="1">
    <location>
        <begin position="406"/>
        <end position="436"/>
    </location>
</feature>
<evidence type="ECO:0000313" key="2">
    <source>
        <dbReference type="EMBL" id="TLG14403.1"/>
    </source>
</evidence>
<dbReference type="AlphaFoldDB" id="A0A5R8PH16"/>
<sequence length="481" mass="48012">MLGLPSFETIVSNVGKLVLSGPLGAVVIAGHELDSAENALSIALGDQSPESIAARNRIKDLADNHFDGEFHDPRIPDSLYGNVRSEDLDELYRKAQAVDVAAMTTLHQAWQARADKLEAGLSVFGLKILAAMEDTWEGESKKAAAQGIVDYVEKAKSLVSGTKIVAGKVELVKSAVEVTKANVQPSPDTSGWGSKVASWTPGPTWKMNEDRTNAAELATHYILERVYQPGIREGDTGQPRIPLAYNPVQQPGPVPPVTPPGPWPPDGRGGVEPPDISGGGEEETPETSGGEPEDTTTAGVEPGTTSANPSSQPAATTGLGTTPASSTTPASTTGLGAGVPGTGYTPGGSGTGGLGAGSGGSGSGSGSGSGGSGSGSGGSGSGGFGSGSGGVVSGGPGRSLPGGGNPAAAAAATGASAAARGNRPMAMGPMMPPAARGKGDDEPEKAKSAIAEALVNQRNGEELTGLDPEHRPKTVPPVLGE</sequence>
<name>A0A5R8PH16_9NOCA</name>
<dbReference type="Proteomes" id="UP000308349">
    <property type="component" value="Unassembled WGS sequence"/>
</dbReference>